<sequence>MPAPVSVEAIALTLRQAGHYSVADELLTQEAAASTGGELVAAVSSRLLGLKLHYPHIYGVIQPQAELWLTEGRSGAVIIPTCPDGGYQ</sequence>
<organism evidence="1 2">
    <name type="scientific">Hymenobacter terrestris</name>
    <dbReference type="NCBI Taxonomy" id="2748310"/>
    <lineage>
        <taxon>Bacteria</taxon>
        <taxon>Pseudomonadati</taxon>
        <taxon>Bacteroidota</taxon>
        <taxon>Cytophagia</taxon>
        <taxon>Cytophagales</taxon>
        <taxon>Hymenobacteraceae</taxon>
        <taxon>Hymenobacter</taxon>
    </lineage>
</organism>
<dbReference type="EMBL" id="JABKAV010000058">
    <property type="protein sequence ID" value="NVO86136.1"/>
    <property type="molecule type" value="Genomic_DNA"/>
</dbReference>
<evidence type="ECO:0000313" key="1">
    <source>
        <dbReference type="EMBL" id="NVO86136.1"/>
    </source>
</evidence>
<accession>A0ABX2Q582</accession>
<proteinExistence type="predicted"/>
<keyword evidence="2" id="KW-1185">Reference proteome</keyword>
<dbReference type="RefSeq" id="WP_176900856.1">
    <property type="nucleotide sequence ID" value="NZ_JABKAV010000058.1"/>
</dbReference>
<evidence type="ECO:0000313" key="2">
    <source>
        <dbReference type="Proteomes" id="UP000626554"/>
    </source>
</evidence>
<comment type="caution">
    <text evidence="1">The sequence shown here is derived from an EMBL/GenBank/DDBJ whole genome shotgun (WGS) entry which is preliminary data.</text>
</comment>
<reference evidence="1 2" key="1">
    <citation type="submission" date="2020-05" db="EMBL/GenBank/DDBJ databases">
        <title>Hymenobacter terrestris sp. nov. and Hymenobacter lapidiphilus sp. nov., isolated from regoliths in Antarctica.</title>
        <authorList>
            <person name="Sedlacek I."/>
            <person name="Pantucek R."/>
            <person name="Zeman M."/>
            <person name="Holochova P."/>
            <person name="Kralova S."/>
            <person name="Stankova E."/>
            <person name="Sedo O."/>
            <person name="Micenkova L."/>
            <person name="Svec P."/>
            <person name="Gupta V."/>
            <person name="Sood U."/>
            <person name="Korpole U.S."/>
            <person name="Lal R."/>
        </authorList>
    </citation>
    <scope>NUCLEOTIDE SEQUENCE [LARGE SCALE GENOMIC DNA]</scope>
    <source>
        <strain evidence="1 2">P5252</strain>
    </source>
</reference>
<name>A0ABX2Q582_9BACT</name>
<protein>
    <submittedName>
        <fullName evidence="1">Uncharacterized protein</fullName>
    </submittedName>
</protein>
<dbReference type="Proteomes" id="UP000626554">
    <property type="component" value="Unassembled WGS sequence"/>
</dbReference>
<gene>
    <name evidence="1" type="ORF">HW556_14715</name>
</gene>